<name>A0A942U9E5_9BACI</name>
<organism evidence="1 2">
    <name type="scientific">Neobacillus rhizophilus</name>
    <dbReference type="NCBI Taxonomy" id="2833579"/>
    <lineage>
        <taxon>Bacteria</taxon>
        <taxon>Bacillati</taxon>
        <taxon>Bacillota</taxon>
        <taxon>Bacilli</taxon>
        <taxon>Bacillales</taxon>
        <taxon>Bacillaceae</taxon>
        <taxon>Neobacillus</taxon>
    </lineage>
</organism>
<accession>A0A942U9E5</accession>
<dbReference type="Pfam" id="PF11553">
    <property type="entry name" value="DUF3231"/>
    <property type="match status" value="1"/>
</dbReference>
<sequence>MNYLNFRRIKCKSVGSQLNKYGCPYTLHTELHYILNGFGLVGTGAGAIFCLRNDLSMKSFLIAKDVYLYAQEGFEIKIKNGWFEEPPQMEDRARIINNGN</sequence>
<dbReference type="AlphaFoldDB" id="A0A942U9E5"/>
<gene>
    <name evidence="1" type="ORF">KHA99_19505</name>
</gene>
<dbReference type="Proteomes" id="UP000679749">
    <property type="component" value="Unassembled WGS sequence"/>
</dbReference>
<comment type="caution">
    <text evidence="1">The sequence shown here is derived from an EMBL/GenBank/DDBJ whole genome shotgun (WGS) entry which is preliminary data.</text>
</comment>
<reference evidence="1" key="1">
    <citation type="submission" date="2021-05" db="EMBL/GenBank/DDBJ databases">
        <title>Novel Bacillus species.</title>
        <authorList>
            <person name="Liu G."/>
        </authorList>
    </citation>
    <scope>NUCLEOTIDE SEQUENCE</scope>
    <source>
        <strain evidence="1">FJAT-49825</strain>
    </source>
</reference>
<keyword evidence="2" id="KW-1185">Reference proteome</keyword>
<dbReference type="InterPro" id="IPR021617">
    <property type="entry name" value="DUF3231"/>
</dbReference>
<proteinExistence type="predicted"/>
<evidence type="ECO:0000313" key="2">
    <source>
        <dbReference type="Proteomes" id="UP000679749"/>
    </source>
</evidence>
<protein>
    <submittedName>
        <fullName evidence="1">DUF3231 family protein</fullName>
    </submittedName>
</protein>
<evidence type="ECO:0000313" key="1">
    <source>
        <dbReference type="EMBL" id="MBS4214638.1"/>
    </source>
</evidence>
<dbReference type="EMBL" id="JAGYPF010000004">
    <property type="protein sequence ID" value="MBS4214638.1"/>
    <property type="molecule type" value="Genomic_DNA"/>
</dbReference>